<comment type="caution">
    <text evidence="1">The sequence shown here is derived from an EMBL/GenBank/DDBJ whole genome shotgun (WGS) entry which is preliminary data.</text>
</comment>
<evidence type="ECO:0008006" key="3">
    <source>
        <dbReference type="Google" id="ProtNLM"/>
    </source>
</evidence>
<sequence length="270" mass="31514">MDKTEKEKGQKGGDKNEKQTQIEKYTIRRYVAFFDILGFKNMLQKGTRHAVEQLETLVNYLDGDKNSPFVEDENVKDIVQFRIFSDSIFMYTKDESLTSWRLFTYAVSCFFHHALIRRIPIKGGVAHGYAFIGQPNSKLKNVMCGEAITNAYLIQEELQYIGIVVHHTFEHYLEKTIKLSKGNPDIEDEYLKDSGNFEKVLLLYKEIKTPLKNGIYECLNMNLFRFSAKWAEIFCNDSSDILIDFKLNSPSHSRKYIDNTKKAWDELKKQ</sequence>
<dbReference type="EMBL" id="JBHSGN010000080">
    <property type="protein sequence ID" value="MFC4674804.1"/>
    <property type="molecule type" value="Genomic_DNA"/>
</dbReference>
<keyword evidence="2" id="KW-1185">Reference proteome</keyword>
<name>A0ABV9KYA5_9BACT</name>
<protein>
    <recommendedName>
        <fullName evidence="3">Guanylate cyclase domain-containing protein</fullName>
    </recommendedName>
</protein>
<evidence type="ECO:0000313" key="1">
    <source>
        <dbReference type="EMBL" id="MFC4674804.1"/>
    </source>
</evidence>
<organism evidence="1 2">
    <name type="scientific">Dysgonomonas termitidis</name>
    <dbReference type="NCBI Taxonomy" id="1516126"/>
    <lineage>
        <taxon>Bacteria</taxon>
        <taxon>Pseudomonadati</taxon>
        <taxon>Bacteroidota</taxon>
        <taxon>Bacteroidia</taxon>
        <taxon>Bacteroidales</taxon>
        <taxon>Dysgonomonadaceae</taxon>
        <taxon>Dysgonomonas</taxon>
    </lineage>
</organism>
<reference evidence="2" key="1">
    <citation type="journal article" date="2019" name="Int. J. Syst. Evol. Microbiol.">
        <title>The Global Catalogue of Microorganisms (GCM) 10K type strain sequencing project: providing services to taxonomists for standard genome sequencing and annotation.</title>
        <authorList>
            <consortium name="The Broad Institute Genomics Platform"/>
            <consortium name="The Broad Institute Genome Sequencing Center for Infectious Disease"/>
            <person name="Wu L."/>
            <person name="Ma J."/>
        </authorList>
    </citation>
    <scope>NUCLEOTIDE SEQUENCE [LARGE SCALE GENOMIC DNA]</scope>
    <source>
        <strain evidence="2">CCUG 66188</strain>
    </source>
</reference>
<evidence type="ECO:0000313" key="2">
    <source>
        <dbReference type="Proteomes" id="UP001596023"/>
    </source>
</evidence>
<dbReference type="Proteomes" id="UP001596023">
    <property type="component" value="Unassembled WGS sequence"/>
</dbReference>
<proteinExistence type="predicted"/>
<dbReference type="RefSeq" id="WP_379997443.1">
    <property type="nucleotide sequence ID" value="NZ_JBHSGN010000080.1"/>
</dbReference>
<gene>
    <name evidence="1" type="ORF">ACFO6W_13960</name>
</gene>
<accession>A0ABV9KYA5</accession>